<evidence type="ECO:0000313" key="1">
    <source>
        <dbReference type="EMBL" id="SVD04174.1"/>
    </source>
</evidence>
<dbReference type="AlphaFoldDB" id="A0A382S2L0"/>
<protein>
    <submittedName>
        <fullName evidence="1">Uncharacterized protein</fullName>
    </submittedName>
</protein>
<name>A0A382S2L0_9ZZZZ</name>
<accession>A0A382S2L0</accession>
<dbReference type="EMBL" id="UINC01125981">
    <property type="protein sequence ID" value="SVD04174.1"/>
    <property type="molecule type" value="Genomic_DNA"/>
</dbReference>
<organism evidence="1">
    <name type="scientific">marine metagenome</name>
    <dbReference type="NCBI Taxonomy" id="408172"/>
    <lineage>
        <taxon>unclassified sequences</taxon>
        <taxon>metagenomes</taxon>
        <taxon>ecological metagenomes</taxon>
    </lineage>
</organism>
<sequence>MVTNFGRAFSVLISVFLCVVPTDIIAAQDTTMFSGYGFRISMPGVVNPFQEEIFFGAYRDTLTSPIGLMDVSFGQEKTTITVDPDWTSITFTETLDERIYKIPFTAPLEWYLTKLVRLNSRKKLHEIALKGTSDKSRDSRKGTRSIEVVGMEMGKLGRASLRVRGNVNISGKLVFQDQELVR</sequence>
<gene>
    <name evidence="1" type="ORF">METZ01_LOCUS357028</name>
</gene>
<reference evidence="1" key="1">
    <citation type="submission" date="2018-05" db="EMBL/GenBank/DDBJ databases">
        <authorList>
            <person name="Lanie J.A."/>
            <person name="Ng W.-L."/>
            <person name="Kazmierczak K.M."/>
            <person name="Andrzejewski T.M."/>
            <person name="Davidsen T.M."/>
            <person name="Wayne K.J."/>
            <person name="Tettelin H."/>
            <person name="Glass J.I."/>
            <person name="Rusch D."/>
            <person name="Podicherti R."/>
            <person name="Tsui H.-C.T."/>
            <person name="Winkler M.E."/>
        </authorList>
    </citation>
    <scope>NUCLEOTIDE SEQUENCE</scope>
</reference>
<proteinExistence type="predicted"/>
<feature type="non-terminal residue" evidence="1">
    <location>
        <position position="182"/>
    </location>
</feature>